<dbReference type="Pfam" id="PF07583">
    <property type="entry name" value="PSCyt2"/>
    <property type="match status" value="1"/>
</dbReference>
<dbReference type="InterPro" id="IPR022655">
    <property type="entry name" value="DUF1553"/>
</dbReference>
<feature type="domain" description="DUF1549" evidence="3">
    <location>
        <begin position="150"/>
        <end position="356"/>
    </location>
</feature>
<dbReference type="CDD" id="cd04084">
    <property type="entry name" value="CBM6_xylanase-like"/>
    <property type="match status" value="1"/>
</dbReference>
<keyword evidence="1" id="KW-0732">Signal</keyword>
<dbReference type="RefSeq" id="WP_302040082.1">
    <property type="nucleotide sequence ID" value="NZ_JAUKPO010000017.1"/>
</dbReference>
<keyword evidence="7" id="KW-1185">Reference proteome</keyword>
<evidence type="ECO:0000259" key="4">
    <source>
        <dbReference type="Pfam" id="PF07587"/>
    </source>
</evidence>
<evidence type="ECO:0000313" key="7">
    <source>
        <dbReference type="Proteomes" id="UP001168528"/>
    </source>
</evidence>
<name>A0ABT8RB03_9BACT</name>
<evidence type="ECO:0000259" key="3">
    <source>
        <dbReference type="Pfam" id="PF07583"/>
    </source>
</evidence>
<feature type="domain" description="Cytochrome C Planctomycete-type" evidence="5">
    <location>
        <begin position="45"/>
        <end position="101"/>
    </location>
</feature>
<dbReference type="Pfam" id="PF07635">
    <property type="entry name" value="PSCyt1"/>
    <property type="match status" value="1"/>
</dbReference>
<dbReference type="Pfam" id="PF07587">
    <property type="entry name" value="PSD1"/>
    <property type="match status" value="1"/>
</dbReference>
<dbReference type="EMBL" id="JAUKPO010000017">
    <property type="protein sequence ID" value="MDO1449281.1"/>
    <property type="molecule type" value="Genomic_DNA"/>
</dbReference>
<feature type="signal peptide" evidence="1">
    <location>
        <begin position="1"/>
        <end position="21"/>
    </location>
</feature>
<reference evidence="6" key="1">
    <citation type="submission" date="2023-07" db="EMBL/GenBank/DDBJ databases">
        <title>The genome sequence of Rhodocytophaga aerolata KACC 12507.</title>
        <authorList>
            <person name="Zhang X."/>
        </authorList>
    </citation>
    <scope>NUCLEOTIDE SEQUENCE</scope>
    <source>
        <strain evidence="6">KACC 12507</strain>
    </source>
</reference>
<comment type="caution">
    <text evidence="6">The sequence shown here is derived from an EMBL/GenBank/DDBJ whole genome shotgun (WGS) entry which is preliminary data.</text>
</comment>
<feature type="domain" description="CBM6" evidence="2">
    <location>
        <begin position="442"/>
        <end position="533"/>
    </location>
</feature>
<evidence type="ECO:0000256" key="1">
    <source>
        <dbReference type="SAM" id="SignalP"/>
    </source>
</evidence>
<dbReference type="Pfam" id="PF03422">
    <property type="entry name" value="CBM_6"/>
    <property type="match status" value="1"/>
</dbReference>
<protein>
    <submittedName>
        <fullName evidence="6">DUF1553 domain-containing protein</fullName>
    </submittedName>
</protein>
<accession>A0ABT8RB03</accession>
<gene>
    <name evidence="6" type="ORF">Q0590_23590</name>
</gene>
<proteinExistence type="predicted"/>
<evidence type="ECO:0000313" key="6">
    <source>
        <dbReference type="EMBL" id="MDO1449281.1"/>
    </source>
</evidence>
<evidence type="ECO:0000259" key="2">
    <source>
        <dbReference type="Pfam" id="PF03422"/>
    </source>
</evidence>
<sequence>MLGKYFYTSLSILLIAVTAYLSCTRQPSDSIDFNADIRPILNTKCISCHGGVKESAGFSLFSREDALRKTDSGKPAIIPGDPDNSEFMRRLTSQDTEERMPYHAQPLSTEEIAKLKEWIKQGAHWSKHWAYIAPQKPSVPADTSGKAINPIDNFIWAKLQQQGLTPMPEASKSVLLRRLSLDLTGLPPTEIEVQVFTNDTSSQAYEKQVDRLLASPHFGERWAAMWLDMARYSDTKGYEKDQYRNVWRYRDYVIKSFNEDKPFSEFTIEQLAGDLLPQPTEEQLIATTYHRNTANNDEGGTDDEEFRTAALLDRVSNTWEVWQGVTMSCVQCHSHPYDPIKHEEFYQSMAFFDNTRDEDVPSEAPTLVHFDPADELKITQLKDWVKQALPPTQQQQELDRMESLVRIGEPKIHPHTFDQLTNAALIDGKYLGGGHDGFARLKGIDLTGKTNLILNISTRNGGTLKIRKDRLDGEILAEYKVPQSVNGKRQPAQREIISIKQTSGKHDLYFVFQNSSLKNAQDYVFQIDWILFTDLPQTIDKAEYAKAKETLLQLLNANAEKTPVMQENPAEFRRRTHMFDRGNWLTKGKEVQPGTPEILPSFDSYPKNRLGLAQWLVSPENPLTARVTVNRFWEQLFGYGLVESMEDFGSQGTQPSHPELLDWLAMNFQRQQGWQVKKLLKLMVLSHTYRQSSVTSPELIEKDPANRLLARGPRFRLTAEQVRDQALSVGGLLSQKMYGKSVMPMQPEGVWKVVYSDMKWETSPGEDAFRRAIYTFWRRSSPYPSLLTFDAAGREICVSRRIRTNTPLQALVTLNDTVYLMAARGLAQKMQMAEEVPEKQIAAGYYSALFRQVPEAKLKLLTKFYHEADTFYKQNPHQVVSFLGKETYSTNRNPPQLAALTLVANAILNLDEFVMKE</sequence>
<dbReference type="PANTHER" id="PTHR35889">
    <property type="entry name" value="CYCLOINULO-OLIGOSACCHARIDE FRUCTANOTRANSFERASE-RELATED"/>
    <property type="match status" value="1"/>
</dbReference>
<evidence type="ECO:0000259" key="5">
    <source>
        <dbReference type="Pfam" id="PF07635"/>
    </source>
</evidence>
<dbReference type="SUPFAM" id="SSF46626">
    <property type="entry name" value="Cytochrome c"/>
    <property type="match status" value="1"/>
</dbReference>
<feature type="chain" id="PRO_5046588030" evidence="1">
    <location>
        <begin position="22"/>
        <end position="917"/>
    </location>
</feature>
<dbReference type="PANTHER" id="PTHR35889:SF3">
    <property type="entry name" value="F-BOX DOMAIN-CONTAINING PROTEIN"/>
    <property type="match status" value="1"/>
</dbReference>
<dbReference type="InterPro" id="IPR011429">
    <property type="entry name" value="Cyt_c_Planctomycete-type"/>
</dbReference>
<dbReference type="InterPro" id="IPR036909">
    <property type="entry name" value="Cyt_c-like_dom_sf"/>
</dbReference>
<dbReference type="InterPro" id="IPR005084">
    <property type="entry name" value="CBM6"/>
</dbReference>
<organism evidence="6 7">
    <name type="scientific">Rhodocytophaga aerolata</name>
    <dbReference type="NCBI Taxonomy" id="455078"/>
    <lineage>
        <taxon>Bacteria</taxon>
        <taxon>Pseudomonadati</taxon>
        <taxon>Bacteroidota</taxon>
        <taxon>Cytophagia</taxon>
        <taxon>Cytophagales</taxon>
        <taxon>Rhodocytophagaceae</taxon>
        <taxon>Rhodocytophaga</taxon>
    </lineage>
</organism>
<dbReference type="Proteomes" id="UP001168528">
    <property type="component" value="Unassembled WGS sequence"/>
</dbReference>
<dbReference type="Gene3D" id="2.60.120.260">
    <property type="entry name" value="Galactose-binding domain-like"/>
    <property type="match status" value="1"/>
</dbReference>
<dbReference type="InterPro" id="IPR011444">
    <property type="entry name" value="DUF1549"/>
</dbReference>
<feature type="domain" description="DUF1553" evidence="4">
    <location>
        <begin position="608"/>
        <end position="865"/>
    </location>
</feature>